<dbReference type="Proteomes" id="UP000738376">
    <property type="component" value="Unassembled WGS sequence"/>
</dbReference>
<name>A0ABX1LQ52_9CYAN</name>
<evidence type="ECO:0000313" key="1">
    <source>
        <dbReference type="EMBL" id="NMF57463.1"/>
    </source>
</evidence>
<dbReference type="EMBL" id="JAAVJL010000001">
    <property type="protein sequence ID" value="NMF57463.1"/>
    <property type="molecule type" value="Genomic_DNA"/>
</dbReference>
<organism evidence="1 2">
    <name type="scientific">Pseudanabaena yagii GIHE-NHR1</name>
    <dbReference type="NCBI Taxonomy" id="2722753"/>
    <lineage>
        <taxon>Bacteria</taxon>
        <taxon>Bacillati</taxon>
        <taxon>Cyanobacteriota</taxon>
        <taxon>Cyanophyceae</taxon>
        <taxon>Pseudanabaenales</taxon>
        <taxon>Pseudanabaenaceae</taxon>
        <taxon>Pseudanabaena</taxon>
        <taxon>Pseudanabaena yagii</taxon>
    </lineage>
</organism>
<reference evidence="1 2" key="1">
    <citation type="submission" date="2020-03" db="EMBL/GenBank/DDBJ databases">
        <title>Draft Genome Sequence of 2-Methylisoborneol Producing Pseudanabaena yagii Strain GIHE-NHR1 Isolated from North Han River in South Korea.</title>
        <authorList>
            <person name="Jeong J."/>
        </authorList>
    </citation>
    <scope>NUCLEOTIDE SEQUENCE [LARGE SCALE GENOMIC DNA]</scope>
    <source>
        <strain evidence="1 2">GIHE-NHR1</strain>
    </source>
</reference>
<accession>A0ABX1LQ52</accession>
<sequence>MNSNENVPKLIRDLQELSNNYIGVEIQKEKYIEILRFLRQIYRENNQEFSPERIFLINSLKEDINKINQIYIPNRIKPVIFFQRKDCVEATSYVRVGIPLGTIVFNKNNYSVAVVCDRNVLNHTCKLFFFKEGFEWVKISELIAIGRCEKRTRFTYCWSCQDTLGIGDMQCNKCGWYKCTSCGACGCS</sequence>
<keyword evidence="2" id="KW-1185">Reference proteome</keyword>
<protein>
    <submittedName>
        <fullName evidence="1">Uncharacterized protein</fullName>
    </submittedName>
</protein>
<comment type="caution">
    <text evidence="1">The sequence shown here is derived from an EMBL/GenBank/DDBJ whole genome shotgun (WGS) entry which is preliminary data.</text>
</comment>
<evidence type="ECO:0000313" key="2">
    <source>
        <dbReference type="Proteomes" id="UP000738376"/>
    </source>
</evidence>
<gene>
    <name evidence="1" type="ORF">HC246_05365</name>
</gene>
<proteinExistence type="predicted"/>
<dbReference type="RefSeq" id="WP_169362491.1">
    <property type="nucleotide sequence ID" value="NZ_JAAVJL010000001.1"/>
</dbReference>